<protein>
    <submittedName>
        <fullName evidence="3">Acyl-CoA thioesterase</fullName>
    </submittedName>
</protein>
<dbReference type="PANTHER" id="PTHR31793">
    <property type="entry name" value="4-HYDROXYBENZOYL-COA THIOESTERASE FAMILY MEMBER"/>
    <property type="match status" value="1"/>
</dbReference>
<keyword evidence="2" id="KW-0378">Hydrolase</keyword>
<dbReference type="PANTHER" id="PTHR31793:SF27">
    <property type="entry name" value="NOVEL THIOESTERASE SUPERFAMILY DOMAIN AND SAPOSIN A-TYPE DOMAIN CONTAINING PROTEIN (0610012H03RIK)"/>
    <property type="match status" value="1"/>
</dbReference>
<dbReference type="SUPFAM" id="SSF54637">
    <property type="entry name" value="Thioesterase/thiol ester dehydrase-isomerase"/>
    <property type="match status" value="1"/>
</dbReference>
<dbReference type="InterPro" id="IPR029069">
    <property type="entry name" value="HotDog_dom_sf"/>
</dbReference>
<evidence type="ECO:0000256" key="1">
    <source>
        <dbReference type="ARBA" id="ARBA00005953"/>
    </source>
</evidence>
<dbReference type="InterPro" id="IPR006684">
    <property type="entry name" value="YbgC/YbaW"/>
</dbReference>
<dbReference type="CDD" id="cd00586">
    <property type="entry name" value="4HBT"/>
    <property type="match status" value="1"/>
</dbReference>
<dbReference type="Pfam" id="PF13279">
    <property type="entry name" value="4HBT_2"/>
    <property type="match status" value="1"/>
</dbReference>
<dbReference type="PIRSF" id="PIRSF003230">
    <property type="entry name" value="YbgC"/>
    <property type="match status" value="1"/>
</dbReference>
<proteinExistence type="inferred from homology"/>
<evidence type="ECO:0000313" key="3">
    <source>
        <dbReference type="EMBL" id="MBE5728148.1"/>
    </source>
</evidence>
<dbReference type="AlphaFoldDB" id="A0A8T3V160"/>
<dbReference type="InterPro" id="IPR050563">
    <property type="entry name" value="4-hydroxybenzoyl-CoA_TE"/>
</dbReference>
<accession>A0A8T3V160</accession>
<dbReference type="Gene3D" id="3.10.129.10">
    <property type="entry name" value="Hotdog Thioesterase"/>
    <property type="match status" value="1"/>
</dbReference>
<evidence type="ECO:0000256" key="2">
    <source>
        <dbReference type="ARBA" id="ARBA00022801"/>
    </source>
</evidence>
<comment type="caution">
    <text evidence="3">The sequence shown here is derived from an EMBL/GenBank/DDBJ whole genome shotgun (WGS) entry which is preliminary data.</text>
</comment>
<name>A0A8T3V160_9ARCH</name>
<evidence type="ECO:0000313" key="4">
    <source>
        <dbReference type="Proteomes" id="UP000763484"/>
    </source>
</evidence>
<dbReference type="EMBL" id="JADFAQ010000025">
    <property type="protein sequence ID" value="MBE5728148.1"/>
    <property type="molecule type" value="Genomic_DNA"/>
</dbReference>
<reference evidence="3 4" key="1">
    <citation type="submission" date="2020-09" db="EMBL/GenBank/DDBJ databases">
        <title>Genomic characterization of a novel Parvarchaeota family in acid mine drainage sediments.</title>
        <authorList>
            <person name="Luo Z.-H."/>
        </authorList>
    </citation>
    <scope>NUCLEOTIDE SEQUENCE [LARGE SCALE GENOMIC DNA]</scope>
    <source>
        <strain evidence="3">TL1-5_bins.178</strain>
    </source>
</reference>
<organism evidence="3 4">
    <name type="scientific">Candidatus Acidifodinimicrobium mancum</name>
    <dbReference type="NCBI Taxonomy" id="2898728"/>
    <lineage>
        <taxon>Archaea</taxon>
        <taxon>Candidatus Parvarchaeota</taxon>
        <taxon>Candidatus Acidifodinimicrobiaceae</taxon>
        <taxon>Candidatus Acidifodinimicrobium</taxon>
    </lineage>
</organism>
<comment type="similarity">
    <text evidence="1">Belongs to the 4-hydroxybenzoyl-CoA thioesterase family.</text>
</comment>
<dbReference type="GO" id="GO:0047617">
    <property type="term" value="F:fatty acyl-CoA hydrolase activity"/>
    <property type="evidence" value="ECO:0007669"/>
    <property type="project" value="TreeGrafter"/>
</dbReference>
<gene>
    <name evidence="3" type="ORF">IHE50_01900</name>
</gene>
<dbReference type="Proteomes" id="UP000763484">
    <property type="component" value="Unassembled WGS sequence"/>
</dbReference>
<sequence length="131" mass="14953">MDNFIKKETVRMYDVDAQGVVHYASYYRFFTNTLEEYAKASFGGLLSEMSNDTWFVTVESKATYHKPVRLGDTLKIHMNAKIVSKSTVIFDFLVLKGETMTAEGYITQVCIDPKVWKPKPIPESLVKEIGN</sequence>